<name>A0A9Q1E0I6_CONCO</name>
<feature type="compositionally biased region" description="Pro residues" evidence="1">
    <location>
        <begin position="333"/>
        <end position="349"/>
    </location>
</feature>
<feature type="compositionally biased region" description="Basic and acidic residues" evidence="1">
    <location>
        <begin position="108"/>
        <end position="124"/>
    </location>
</feature>
<feature type="compositionally biased region" description="Low complexity" evidence="1">
    <location>
        <begin position="665"/>
        <end position="675"/>
    </location>
</feature>
<feature type="region of interest" description="Disordered" evidence="1">
    <location>
        <begin position="434"/>
        <end position="479"/>
    </location>
</feature>
<keyword evidence="3" id="KW-1185">Reference proteome</keyword>
<feature type="compositionally biased region" description="Low complexity" evidence="1">
    <location>
        <begin position="715"/>
        <end position="734"/>
    </location>
</feature>
<sequence>MVFITTTLKSVMKYLKKKRAVSSLDEESRWTVHYAAPWREQEDLLLPGTRPTCVEELHRQAKLNLKPNISECDKLSRDWWRSSWYCPQHSTLSTYSLQSHGASQQDYEEVKKPTGSSAEEHLEFLPRPQTPPGEESDDPAHTAWSHALPLPTPEERMRQQALAITAHIVPIDITGETFDRQASVRRSMVSMVTSDTTDRWRQTTPGVPRDIQQEAGQAQLPGHSSYACSVTSSPGPPPTCNSSCQTEDEEEEEEEEGRRDEAEERTLPPSARRIRAQRGQGRARPAEPLYHSLPRLHASARTEPRHNSAPCCPEDQHAGTLQTGHQSQQASAPPTPNPPPPESRPPPGNPACRAAVPRSESSQSDASSAVTADQWEYEYEALPSSPLSSRCSSPAGCRSLGSAGGARSQSHGSIGPKRAVYRCWQHHSERSGLAAGRPMCRSISLRKAKRPPAPPARSDSLPSAATPTATPFTSAPHGHASCKDLWVLRKCSSPSNSGWQNAPSTPEKSLPNSVSLLPLTSTPRSVPAPPSPVPLKGLREFGDADKGMCSLGPSPPRFTTPILQVLQPRSPASHPHREAQRMGPTEACDRGRGPHPGRKHCAVGRYGATGPRGNSRDWGSMEQQAPGENSRDWGSMEQQAPGENSRDWGSMEQQAPGENSREWGSVEVDSESGGSTPLNCSRESLVSEISTRSLEELQFPALSIQERELPPYPCGSGAAGDTDSDSSATGSVSSMDERNADVFEEMLEELLTPMPPHH</sequence>
<gene>
    <name evidence="2" type="ORF">COCON_G00000490</name>
</gene>
<feature type="compositionally biased region" description="Basic and acidic residues" evidence="1">
    <location>
        <begin position="256"/>
        <end position="266"/>
    </location>
</feature>
<feature type="compositionally biased region" description="Basic and acidic residues" evidence="1">
    <location>
        <begin position="537"/>
        <end position="546"/>
    </location>
</feature>
<feature type="compositionally biased region" description="Basic residues" evidence="1">
    <location>
        <begin position="593"/>
        <end position="602"/>
    </location>
</feature>
<feature type="region of interest" description="Disordered" evidence="1">
    <location>
        <begin position="104"/>
        <end position="144"/>
    </location>
</feature>
<feature type="compositionally biased region" description="Low complexity" evidence="1">
    <location>
        <begin position="359"/>
        <end position="368"/>
    </location>
</feature>
<dbReference type="Pfam" id="PF15273">
    <property type="entry name" value="NHS"/>
    <property type="match status" value="1"/>
</dbReference>
<feature type="compositionally biased region" description="Acidic residues" evidence="1">
    <location>
        <begin position="246"/>
        <end position="255"/>
    </location>
</feature>
<evidence type="ECO:0000256" key="1">
    <source>
        <dbReference type="SAM" id="MobiDB-lite"/>
    </source>
</evidence>
<dbReference type="GO" id="GO:0030154">
    <property type="term" value="P:cell differentiation"/>
    <property type="evidence" value="ECO:0007669"/>
    <property type="project" value="TreeGrafter"/>
</dbReference>
<dbReference type="EMBL" id="JAFJMO010000001">
    <property type="protein sequence ID" value="KAJ8287390.1"/>
    <property type="molecule type" value="Genomic_DNA"/>
</dbReference>
<dbReference type="Proteomes" id="UP001152803">
    <property type="component" value="Unassembled WGS sequence"/>
</dbReference>
<dbReference type="PANTHER" id="PTHR23039">
    <property type="entry name" value="NANCE-HORAN SYNDROME PROTEIN"/>
    <property type="match status" value="1"/>
</dbReference>
<feature type="compositionally biased region" description="Polar residues" evidence="1">
    <location>
        <begin position="493"/>
        <end position="519"/>
    </location>
</feature>
<feature type="region of interest" description="Disordered" evidence="1">
    <location>
        <begin position="702"/>
        <end position="740"/>
    </location>
</feature>
<feature type="region of interest" description="Disordered" evidence="1">
    <location>
        <begin position="493"/>
        <end position="682"/>
    </location>
</feature>
<dbReference type="AlphaFoldDB" id="A0A9Q1E0I6"/>
<accession>A0A9Q1E0I6</accession>
<feature type="compositionally biased region" description="Polar residues" evidence="1">
    <location>
        <begin position="319"/>
        <end position="332"/>
    </location>
</feature>
<organism evidence="2 3">
    <name type="scientific">Conger conger</name>
    <name type="common">Conger eel</name>
    <name type="synonym">Muraena conger</name>
    <dbReference type="NCBI Taxonomy" id="82655"/>
    <lineage>
        <taxon>Eukaryota</taxon>
        <taxon>Metazoa</taxon>
        <taxon>Chordata</taxon>
        <taxon>Craniata</taxon>
        <taxon>Vertebrata</taxon>
        <taxon>Euteleostomi</taxon>
        <taxon>Actinopterygii</taxon>
        <taxon>Neopterygii</taxon>
        <taxon>Teleostei</taxon>
        <taxon>Anguilliformes</taxon>
        <taxon>Congridae</taxon>
        <taxon>Conger</taxon>
    </lineage>
</organism>
<dbReference type="InterPro" id="IPR024845">
    <property type="entry name" value="NHS-like"/>
</dbReference>
<protein>
    <submittedName>
        <fullName evidence="2">Uncharacterized protein</fullName>
    </submittedName>
</protein>
<feature type="region of interest" description="Disordered" evidence="1">
    <location>
        <begin position="217"/>
        <end position="414"/>
    </location>
</feature>
<feature type="compositionally biased region" description="Low complexity" evidence="1">
    <location>
        <begin position="382"/>
        <end position="394"/>
    </location>
</feature>
<reference evidence="2" key="1">
    <citation type="journal article" date="2023" name="Science">
        <title>Genome structures resolve the early diversification of teleost fishes.</title>
        <authorList>
            <person name="Parey E."/>
            <person name="Louis A."/>
            <person name="Montfort J."/>
            <person name="Bouchez O."/>
            <person name="Roques C."/>
            <person name="Iampietro C."/>
            <person name="Lluch J."/>
            <person name="Castinel A."/>
            <person name="Donnadieu C."/>
            <person name="Desvignes T."/>
            <person name="Floi Bucao C."/>
            <person name="Jouanno E."/>
            <person name="Wen M."/>
            <person name="Mejri S."/>
            <person name="Dirks R."/>
            <person name="Jansen H."/>
            <person name="Henkel C."/>
            <person name="Chen W.J."/>
            <person name="Zahm M."/>
            <person name="Cabau C."/>
            <person name="Klopp C."/>
            <person name="Thompson A.W."/>
            <person name="Robinson-Rechavi M."/>
            <person name="Braasch I."/>
            <person name="Lecointre G."/>
            <person name="Bobe J."/>
            <person name="Postlethwait J.H."/>
            <person name="Berthelot C."/>
            <person name="Roest Crollius H."/>
            <person name="Guiguen Y."/>
        </authorList>
    </citation>
    <scope>NUCLEOTIDE SEQUENCE</scope>
    <source>
        <strain evidence="2">Concon-B</strain>
    </source>
</reference>
<proteinExistence type="predicted"/>
<feature type="compositionally biased region" description="Low complexity" evidence="1">
    <location>
        <begin position="456"/>
        <end position="476"/>
    </location>
</feature>
<dbReference type="OrthoDB" id="8965057at2759"/>
<evidence type="ECO:0000313" key="3">
    <source>
        <dbReference type="Proteomes" id="UP001152803"/>
    </source>
</evidence>
<evidence type="ECO:0000313" key="2">
    <source>
        <dbReference type="EMBL" id="KAJ8287390.1"/>
    </source>
</evidence>
<comment type="caution">
    <text evidence="2">The sequence shown here is derived from an EMBL/GenBank/DDBJ whole genome shotgun (WGS) entry which is preliminary data.</text>
</comment>
<dbReference type="PANTHER" id="PTHR23039:SF3">
    <property type="entry name" value="NHS-LIKE PROTEIN 1"/>
    <property type="match status" value="1"/>
</dbReference>